<feature type="compositionally biased region" description="Basic and acidic residues" evidence="6">
    <location>
        <begin position="491"/>
        <end position="507"/>
    </location>
</feature>
<protein>
    <submittedName>
        <fullName evidence="9">Cytochrome c biogenesis protein</fullName>
    </submittedName>
</protein>
<keyword evidence="5 7" id="KW-0472">Membrane</keyword>
<dbReference type="RefSeq" id="WP_123669293.1">
    <property type="nucleotide sequence ID" value="NZ_RJKE01000001.1"/>
</dbReference>
<feature type="transmembrane region" description="Helical" evidence="7">
    <location>
        <begin position="71"/>
        <end position="92"/>
    </location>
</feature>
<dbReference type="Pfam" id="PF05140">
    <property type="entry name" value="ResB"/>
    <property type="match status" value="1"/>
</dbReference>
<feature type="domain" description="ResB-like" evidence="8">
    <location>
        <begin position="17"/>
        <end position="480"/>
    </location>
</feature>
<keyword evidence="3" id="KW-0201">Cytochrome c-type biogenesis</keyword>
<evidence type="ECO:0000313" key="10">
    <source>
        <dbReference type="Proteomes" id="UP000272400"/>
    </source>
</evidence>
<dbReference type="AlphaFoldDB" id="A0A3N1D9Y6"/>
<evidence type="ECO:0000256" key="1">
    <source>
        <dbReference type="ARBA" id="ARBA00004141"/>
    </source>
</evidence>
<comment type="subcellular location">
    <subcellularLocation>
        <location evidence="1">Membrane</location>
        <topology evidence="1">Multi-pass membrane protein</topology>
    </subcellularLocation>
</comment>
<accession>A0A3N1D9Y6</accession>
<feature type="transmembrane region" description="Helical" evidence="7">
    <location>
        <begin position="435"/>
        <end position="454"/>
    </location>
</feature>
<proteinExistence type="predicted"/>
<evidence type="ECO:0000256" key="6">
    <source>
        <dbReference type="SAM" id="MobiDB-lite"/>
    </source>
</evidence>
<evidence type="ECO:0000256" key="4">
    <source>
        <dbReference type="ARBA" id="ARBA00022989"/>
    </source>
</evidence>
<name>A0A3N1D9Y6_9ACTN</name>
<evidence type="ECO:0000256" key="7">
    <source>
        <dbReference type="SAM" id="Phobius"/>
    </source>
</evidence>
<feature type="region of interest" description="Disordered" evidence="6">
    <location>
        <begin position="491"/>
        <end position="518"/>
    </location>
</feature>
<keyword evidence="4 7" id="KW-1133">Transmembrane helix</keyword>
<keyword evidence="2 7" id="KW-0812">Transmembrane</keyword>
<dbReference type="OrthoDB" id="3949537at2"/>
<dbReference type="GO" id="GO:0017004">
    <property type="term" value="P:cytochrome complex assembly"/>
    <property type="evidence" value="ECO:0007669"/>
    <property type="project" value="UniProtKB-KW"/>
</dbReference>
<evidence type="ECO:0000259" key="8">
    <source>
        <dbReference type="Pfam" id="PF05140"/>
    </source>
</evidence>
<reference evidence="9 10" key="1">
    <citation type="submission" date="2018-11" db="EMBL/GenBank/DDBJ databases">
        <title>Sequencing the genomes of 1000 actinobacteria strains.</title>
        <authorList>
            <person name="Klenk H.-P."/>
        </authorList>
    </citation>
    <scope>NUCLEOTIDE SEQUENCE [LARGE SCALE GENOMIC DNA]</scope>
    <source>
        <strain evidence="9 10">DSM 44254</strain>
    </source>
</reference>
<gene>
    <name evidence="9" type="ORF">EDD29_8040</name>
</gene>
<keyword evidence="10" id="KW-1185">Reference proteome</keyword>
<evidence type="ECO:0000256" key="3">
    <source>
        <dbReference type="ARBA" id="ARBA00022748"/>
    </source>
</evidence>
<dbReference type="Proteomes" id="UP000272400">
    <property type="component" value="Unassembled WGS sequence"/>
</dbReference>
<dbReference type="InterPro" id="IPR007816">
    <property type="entry name" value="ResB-like_domain"/>
</dbReference>
<organism evidence="9 10">
    <name type="scientific">Actinocorallia herbida</name>
    <dbReference type="NCBI Taxonomy" id="58109"/>
    <lineage>
        <taxon>Bacteria</taxon>
        <taxon>Bacillati</taxon>
        <taxon>Actinomycetota</taxon>
        <taxon>Actinomycetes</taxon>
        <taxon>Streptosporangiales</taxon>
        <taxon>Thermomonosporaceae</taxon>
        <taxon>Actinocorallia</taxon>
    </lineage>
</organism>
<dbReference type="PANTHER" id="PTHR31566:SF0">
    <property type="entry name" value="CYTOCHROME C BIOGENESIS PROTEIN CCS1, CHLOROPLASTIC"/>
    <property type="match status" value="1"/>
</dbReference>
<feature type="transmembrane region" description="Helical" evidence="7">
    <location>
        <begin position="165"/>
        <end position="186"/>
    </location>
</feature>
<evidence type="ECO:0000256" key="2">
    <source>
        <dbReference type="ARBA" id="ARBA00022692"/>
    </source>
</evidence>
<sequence>MGVMGWLRWGWRQLTSMRTALVLLFLVALASVPGSIFPQRGMSPEKVNQYFTEHPDLAVWLDRLSLFDVFAAPWFAAVYLLLFTSLAGCVVPRTWQLFQHVRARPPKAPKKLARLPQHAEFTSDASPEEAVEAARELLRRRRFRTEVDGLSVASEKGYLGEAGNLLFHLSMLALLLAVGLGALFGYRGNLLLTEGKGFSNSVAFYDEYKPGHLVDPEDLAPFQLTMDDFEASFISSGAQTGQPSGFDANVTYREEVGGAEKTYNIRVNHPLEVDGTKVYLLGHGYAPTFKITDSEGNVAFDDAVQFLPRETGNLTSEGVVKTPDAKPQLAFQMMFWPTAGASADGTSIVSTFPGPLNPTVAIKAAFKGDLNMDGGAPQSVFEIDSSKLEMVKLDEDAKVLKIGDTLELPDGAGTLEFTGVKEYGAITVTYDPGRVPALVAGALAVLGLVGSFMIRRRRVWVRASAGEDGRTLVEVGGLTLGAATAEFDDIVRDLRPDDGERDARSDDSEPVATGPIKE</sequence>
<evidence type="ECO:0000313" key="9">
    <source>
        <dbReference type="EMBL" id="ROO90316.1"/>
    </source>
</evidence>
<evidence type="ECO:0000256" key="5">
    <source>
        <dbReference type="ARBA" id="ARBA00023136"/>
    </source>
</evidence>
<dbReference type="InterPro" id="IPR023494">
    <property type="entry name" value="Cyt_c_bgen_Ccs1/CcsB/ResB"/>
</dbReference>
<dbReference type="PANTHER" id="PTHR31566">
    <property type="entry name" value="CYTOCHROME C BIOGENESIS PROTEIN CCS1, CHLOROPLASTIC"/>
    <property type="match status" value="1"/>
</dbReference>
<dbReference type="EMBL" id="RJKE01000001">
    <property type="protein sequence ID" value="ROO90316.1"/>
    <property type="molecule type" value="Genomic_DNA"/>
</dbReference>
<comment type="caution">
    <text evidence="9">The sequence shown here is derived from an EMBL/GenBank/DDBJ whole genome shotgun (WGS) entry which is preliminary data.</text>
</comment>
<dbReference type="GO" id="GO:0016020">
    <property type="term" value="C:membrane"/>
    <property type="evidence" value="ECO:0007669"/>
    <property type="project" value="UniProtKB-SubCell"/>
</dbReference>